<dbReference type="Gene3D" id="1.10.10.10">
    <property type="entry name" value="Winged helix-like DNA-binding domain superfamily/Winged helix DNA-binding domain"/>
    <property type="match status" value="1"/>
</dbReference>
<evidence type="ECO:0000256" key="3">
    <source>
        <dbReference type="ARBA" id="ARBA00023163"/>
    </source>
</evidence>
<sequence length="153" mass="16953">MPQERTQVFVRTRVCLTKEDSKLPAAKIAAPGRPDADTCKALGNILDRVGDKWTVMVVGNLSDGPMRFNALQRAIAGVSHRMLTLTLRGLERDGLVKRTVFATVPPRVDYELTKLGHSLRPPLEVLAGWVQTNRTSVEEARKAFDQSEAQDDT</sequence>
<keyword evidence="2" id="KW-0238">DNA-binding</keyword>
<reference evidence="5" key="2">
    <citation type="submission" date="2021-01" db="EMBL/GenBank/DDBJ databases">
        <authorList>
            <person name="Mieszkin S."/>
            <person name="Pouder E."/>
            <person name="Alain K."/>
        </authorList>
    </citation>
    <scope>NUCLEOTIDE SEQUENCE</scope>
    <source>
        <strain evidence="5">HW T2.11</strain>
    </source>
</reference>
<evidence type="ECO:0000313" key="6">
    <source>
        <dbReference type="Proteomes" id="UP000708298"/>
    </source>
</evidence>
<dbReference type="InterPro" id="IPR036390">
    <property type="entry name" value="WH_DNA-bd_sf"/>
</dbReference>
<evidence type="ECO:0000313" key="5">
    <source>
        <dbReference type="EMBL" id="MCB8878224.1"/>
    </source>
</evidence>
<dbReference type="PROSITE" id="PS51118">
    <property type="entry name" value="HTH_HXLR"/>
    <property type="match status" value="1"/>
</dbReference>
<keyword evidence="3" id="KW-0804">Transcription</keyword>
<evidence type="ECO:0000256" key="2">
    <source>
        <dbReference type="ARBA" id="ARBA00023125"/>
    </source>
</evidence>
<accession>A0A963YW48</accession>
<protein>
    <submittedName>
        <fullName evidence="5">Helix-turn-helix transcriptional regulator</fullName>
    </submittedName>
</protein>
<name>A0A963YW48_9PROT</name>
<gene>
    <name evidence="5" type="ORF">ASILVAE211_23775</name>
</gene>
<evidence type="ECO:0000256" key="1">
    <source>
        <dbReference type="ARBA" id="ARBA00023015"/>
    </source>
</evidence>
<dbReference type="SUPFAM" id="SSF46785">
    <property type="entry name" value="Winged helix' DNA-binding domain"/>
    <property type="match status" value="1"/>
</dbReference>
<keyword evidence="6" id="KW-1185">Reference proteome</keyword>
<keyword evidence="1" id="KW-0805">Transcription regulation</keyword>
<dbReference type="Pfam" id="PF01638">
    <property type="entry name" value="HxlR"/>
    <property type="match status" value="1"/>
</dbReference>
<dbReference type="EMBL" id="JAESVB010000027">
    <property type="protein sequence ID" value="MCB8878224.1"/>
    <property type="molecule type" value="Genomic_DNA"/>
</dbReference>
<dbReference type="InterPro" id="IPR036388">
    <property type="entry name" value="WH-like_DNA-bd_sf"/>
</dbReference>
<organism evidence="5 6">
    <name type="scientific">Acidisoma silvae</name>
    <dbReference type="NCBI Taxonomy" id="2802396"/>
    <lineage>
        <taxon>Bacteria</taxon>
        <taxon>Pseudomonadati</taxon>
        <taxon>Pseudomonadota</taxon>
        <taxon>Alphaproteobacteria</taxon>
        <taxon>Acetobacterales</taxon>
        <taxon>Acidocellaceae</taxon>
        <taxon>Acidisoma</taxon>
    </lineage>
</organism>
<dbReference type="GO" id="GO:0003677">
    <property type="term" value="F:DNA binding"/>
    <property type="evidence" value="ECO:0007669"/>
    <property type="project" value="UniProtKB-KW"/>
</dbReference>
<evidence type="ECO:0000259" key="4">
    <source>
        <dbReference type="PROSITE" id="PS51118"/>
    </source>
</evidence>
<dbReference type="PANTHER" id="PTHR33204:SF39">
    <property type="entry name" value="TRANSCRIPTIONAL REGULATORY PROTEIN"/>
    <property type="match status" value="1"/>
</dbReference>
<dbReference type="Proteomes" id="UP000708298">
    <property type="component" value="Unassembled WGS sequence"/>
</dbReference>
<dbReference type="AlphaFoldDB" id="A0A963YW48"/>
<reference evidence="5" key="1">
    <citation type="journal article" date="2021" name="Microorganisms">
        <title>Acidisoma silvae sp. nov. and Acidisomacellulosilytica sp. nov., Two Acidophilic Bacteria Isolated from Decaying Wood, Hydrolyzing Cellulose and Producing Poly-3-hydroxybutyrate.</title>
        <authorList>
            <person name="Mieszkin S."/>
            <person name="Pouder E."/>
            <person name="Uroz S."/>
            <person name="Simon-Colin C."/>
            <person name="Alain K."/>
        </authorList>
    </citation>
    <scope>NUCLEOTIDE SEQUENCE</scope>
    <source>
        <strain evidence="5">HW T2.11</strain>
    </source>
</reference>
<dbReference type="InterPro" id="IPR002577">
    <property type="entry name" value="HTH_HxlR"/>
</dbReference>
<dbReference type="PANTHER" id="PTHR33204">
    <property type="entry name" value="TRANSCRIPTIONAL REGULATOR, MARR FAMILY"/>
    <property type="match status" value="1"/>
</dbReference>
<comment type="caution">
    <text evidence="5">The sequence shown here is derived from an EMBL/GenBank/DDBJ whole genome shotgun (WGS) entry which is preliminary data.</text>
</comment>
<proteinExistence type="predicted"/>
<feature type="domain" description="HTH hxlR-type" evidence="4">
    <location>
        <begin position="39"/>
        <end position="138"/>
    </location>
</feature>